<feature type="region of interest" description="Disordered" evidence="1">
    <location>
        <begin position="832"/>
        <end position="925"/>
    </location>
</feature>
<feature type="compositionally biased region" description="Low complexity" evidence="1">
    <location>
        <begin position="783"/>
        <end position="797"/>
    </location>
</feature>
<feature type="region of interest" description="Disordered" evidence="1">
    <location>
        <begin position="369"/>
        <end position="388"/>
    </location>
</feature>
<feature type="region of interest" description="Disordered" evidence="1">
    <location>
        <begin position="549"/>
        <end position="594"/>
    </location>
</feature>
<evidence type="ECO:0000313" key="3">
    <source>
        <dbReference type="Proteomes" id="UP000320762"/>
    </source>
</evidence>
<dbReference type="EMBL" id="VDMD01000005">
    <property type="protein sequence ID" value="TRM65566.1"/>
    <property type="molecule type" value="Genomic_DNA"/>
</dbReference>
<accession>A0A550CL77</accession>
<feature type="compositionally biased region" description="Polar residues" evidence="1">
    <location>
        <begin position="900"/>
        <end position="910"/>
    </location>
</feature>
<feature type="compositionally biased region" description="Polar residues" evidence="1">
    <location>
        <begin position="772"/>
        <end position="782"/>
    </location>
</feature>
<keyword evidence="3" id="KW-1185">Reference proteome</keyword>
<dbReference type="Proteomes" id="UP000320762">
    <property type="component" value="Unassembled WGS sequence"/>
</dbReference>
<feature type="compositionally biased region" description="Low complexity" evidence="1">
    <location>
        <begin position="740"/>
        <end position="768"/>
    </location>
</feature>
<feature type="region of interest" description="Disordered" evidence="1">
    <location>
        <begin position="164"/>
        <end position="193"/>
    </location>
</feature>
<feature type="region of interest" description="Disordered" evidence="1">
    <location>
        <begin position="441"/>
        <end position="468"/>
    </location>
</feature>
<feature type="region of interest" description="Disordered" evidence="1">
    <location>
        <begin position="637"/>
        <end position="712"/>
    </location>
</feature>
<name>A0A550CL77_9AGAR</name>
<feature type="region of interest" description="Disordered" evidence="1">
    <location>
        <begin position="740"/>
        <end position="801"/>
    </location>
</feature>
<evidence type="ECO:0000256" key="1">
    <source>
        <dbReference type="SAM" id="MobiDB-lite"/>
    </source>
</evidence>
<dbReference type="AlphaFoldDB" id="A0A550CL77"/>
<feature type="compositionally biased region" description="Low complexity" evidence="1">
    <location>
        <begin position="679"/>
        <end position="697"/>
    </location>
</feature>
<comment type="caution">
    <text evidence="2">The sequence shown here is derived from an EMBL/GenBank/DDBJ whole genome shotgun (WGS) entry which is preliminary data.</text>
</comment>
<feature type="region of interest" description="Disordered" evidence="1">
    <location>
        <begin position="516"/>
        <end position="536"/>
    </location>
</feature>
<reference evidence="2 3" key="1">
    <citation type="journal article" date="2019" name="New Phytol.">
        <title>Comparative genomics reveals unique wood-decay strategies and fruiting body development in the Schizophyllaceae.</title>
        <authorList>
            <person name="Almasi E."/>
            <person name="Sahu N."/>
            <person name="Krizsan K."/>
            <person name="Balint B."/>
            <person name="Kovacs G.M."/>
            <person name="Kiss B."/>
            <person name="Cseklye J."/>
            <person name="Drula E."/>
            <person name="Henrissat B."/>
            <person name="Nagy I."/>
            <person name="Chovatia M."/>
            <person name="Adam C."/>
            <person name="LaButti K."/>
            <person name="Lipzen A."/>
            <person name="Riley R."/>
            <person name="Grigoriev I.V."/>
            <person name="Nagy L.G."/>
        </authorList>
    </citation>
    <scope>NUCLEOTIDE SEQUENCE [LARGE SCALE GENOMIC DNA]</scope>
    <source>
        <strain evidence="2 3">NL-1724</strain>
    </source>
</reference>
<feature type="compositionally biased region" description="Low complexity" evidence="1">
    <location>
        <begin position="642"/>
        <end position="664"/>
    </location>
</feature>
<gene>
    <name evidence="2" type="ORF">BD626DRAFT_489164</name>
</gene>
<evidence type="ECO:0000313" key="2">
    <source>
        <dbReference type="EMBL" id="TRM65566.1"/>
    </source>
</evidence>
<protein>
    <submittedName>
        <fullName evidence="2">Uncharacterized protein</fullName>
    </submittedName>
</protein>
<feature type="compositionally biased region" description="Polar residues" evidence="1">
    <location>
        <begin position="370"/>
        <end position="381"/>
    </location>
</feature>
<dbReference type="OrthoDB" id="2646484at2759"/>
<organism evidence="2 3">
    <name type="scientific">Schizophyllum amplum</name>
    <dbReference type="NCBI Taxonomy" id="97359"/>
    <lineage>
        <taxon>Eukaryota</taxon>
        <taxon>Fungi</taxon>
        <taxon>Dikarya</taxon>
        <taxon>Basidiomycota</taxon>
        <taxon>Agaricomycotina</taxon>
        <taxon>Agaricomycetes</taxon>
        <taxon>Agaricomycetidae</taxon>
        <taxon>Agaricales</taxon>
        <taxon>Schizophyllaceae</taxon>
        <taxon>Schizophyllum</taxon>
    </lineage>
</organism>
<feature type="compositionally biased region" description="Polar residues" evidence="1">
    <location>
        <begin position="164"/>
        <end position="181"/>
    </location>
</feature>
<sequence>MSGTQDSLALASSSSIVSFEVNDLLDQWNPPVLAESLSIDTLSSSSSVLSIPALPSACIIPPPTIMDLKGGLPISSSSSLEYCKPRLATVTVPTPPRMRAMLKDNMGVGKWLERLRNSSAPGHSPWSECEDTATISWLPEGSVYTPEAFQRALVSARCTPAYQTTLRQTSPGSNTTLDRSPSPTPISPTLKRRMSYHPSSFRDALVFEREISLKSEGGIKRWSMQVPANTMKPELVDIVVELQKLNLFFNDGLSDPDHCVSALDKQKDQVSTPTLTVSDSHETFPLSLEPAKETATTTLIATRRGKKAPPPLNLKRELLDSSYPGIPTAFLGTPSAYHPELDVKPAREGPAMNINDMISSLRSQCAAISRSPTSDAASSPLASVCEEPEEQEEIRTDHLSNILGNSAVDNYDPGCSTIKPATNNDSLMRKMLPEELFDTSLEADAPPSGDTLAHHRLTDSASDYPSGRLTEFDSQRLTESASEHLTESLSDFLREFESDALQPPTMCMPPAGPLPSLPPLESGLPVRDSSSPMLDSPLSVLDASSPAYASSPGSAVLSPGPERALSPPILSPTLRAFSPSPPPGLSSRTGSLRGILKGGKNVRFASLPNRRETSPAAIETFAAGRSTGAPVLTSMLKKPVASPSSPSTSSQSPTSDQFSTSTQPRAARPPLAGRHSTGSAPARQPSPSLRRPSPLRSTFTASSTAIPPMPALPAGVRASTISPAIGRSLSEKVATISPARARAISPSRAMSMSPSRASPSPRLSPSPAKLTPTLTKQARSNRPISMMPSSASPTTPANPVMPVSPARQARASVAISGGGGGVDAGAYTRSARPMTIGAPPKGSGPLKRLPAREENAAESLEGIKRASVAPAGGKENLLSGSKASWSKRGGGQYKDENAARTESASATSGKSRMPVPLRNILTRFK</sequence>
<proteinExistence type="predicted"/>
<feature type="compositionally biased region" description="Low complexity" evidence="1">
    <location>
        <begin position="519"/>
        <end position="536"/>
    </location>
</feature>